<proteinExistence type="predicted"/>
<evidence type="ECO:0008006" key="5">
    <source>
        <dbReference type="Google" id="ProtNLM"/>
    </source>
</evidence>
<protein>
    <recommendedName>
        <fullName evidence="5">DUF1049 domain-containing protein</fullName>
    </recommendedName>
</protein>
<reference evidence="4" key="1">
    <citation type="journal article" date="2019" name="Int. J. Syst. Evol. Microbiol.">
        <title>The Global Catalogue of Microorganisms (GCM) 10K type strain sequencing project: providing services to taxonomists for standard genome sequencing and annotation.</title>
        <authorList>
            <consortium name="The Broad Institute Genomics Platform"/>
            <consortium name="The Broad Institute Genome Sequencing Center for Infectious Disease"/>
            <person name="Wu L."/>
            <person name="Ma J."/>
        </authorList>
    </citation>
    <scope>NUCLEOTIDE SEQUENCE [LARGE SCALE GENOMIC DNA]</scope>
    <source>
        <strain evidence="4">CGMCC 1.12477</strain>
    </source>
</reference>
<accession>A0ABW4TMU8</accession>
<keyword evidence="2" id="KW-0812">Transmembrane</keyword>
<evidence type="ECO:0000313" key="3">
    <source>
        <dbReference type="EMBL" id="MFD1947788.1"/>
    </source>
</evidence>
<dbReference type="RefSeq" id="WP_343919203.1">
    <property type="nucleotide sequence ID" value="NZ_BAAAJT010000002.1"/>
</dbReference>
<comment type="caution">
    <text evidence="3">The sequence shown here is derived from an EMBL/GenBank/DDBJ whole genome shotgun (WGS) entry which is preliminary data.</text>
</comment>
<keyword evidence="4" id="KW-1185">Reference proteome</keyword>
<sequence>MASRGKRAGAKKRARFRPSVLLLAIGITAGVVAWGYLVKAAIDFGVQARSGTSDAWLFLGLASAGAVACLFIGLMLIARLLRTLGITSERTPSSPDEPDAPPRIPGGRRAAR</sequence>
<dbReference type="EMBL" id="JBHUGD010000003">
    <property type="protein sequence ID" value="MFD1947788.1"/>
    <property type="molecule type" value="Genomic_DNA"/>
</dbReference>
<keyword evidence="2" id="KW-0472">Membrane</keyword>
<keyword evidence="2" id="KW-1133">Transmembrane helix</keyword>
<evidence type="ECO:0000256" key="1">
    <source>
        <dbReference type="SAM" id="MobiDB-lite"/>
    </source>
</evidence>
<feature type="region of interest" description="Disordered" evidence="1">
    <location>
        <begin position="88"/>
        <end position="112"/>
    </location>
</feature>
<organism evidence="3 4">
    <name type="scientific">Nocardioides aestuarii</name>
    <dbReference type="NCBI Taxonomy" id="252231"/>
    <lineage>
        <taxon>Bacteria</taxon>
        <taxon>Bacillati</taxon>
        <taxon>Actinomycetota</taxon>
        <taxon>Actinomycetes</taxon>
        <taxon>Propionibacteriales</taxon>
        <taxon>Nocardioidaceae</taxon>
        <taxon>Nocardioides</taxon>
    </lineage>
</organism>
<feature type="transmembrane region" description="Helical" evidence="2">
    <location>
        <begin position="57"/>
        <end position="81"/>
    </location>
</feature>
<evidence type="ECO:0000256" key="2">
    <source>
        <dbReference type="SAM" id="Phobius"/>
    </source>
</evidence>
<dbReference type="Proteomes" id="UP001597351">
    <property type="component" value="Unassembled WGS sequence"/>
</dbReference>
<name>A0ABW4TMU8_9ACTN</name>
<evidence type="ECO:0000313" key="4">
    <source>
        <dbReference type="Proteomes" id="UP001597351"/>
    </source>
</evidence>
<feature type="transmembrane region" description="Helical" evidence="2">
    <location>
        <begin position="20"/>
        <end position="37"/>
    </location>
</feature>
<gene>
    <name evidence="3" type="ORF">ACFSDE_13390</name>
</gene>